<dbReference type="Proteomes" id="UP001371218">
    <property type="component" value="Unassembled WGS sequence"/>
</dbReference>
<dbReference type="RefSeq" id="WP_341426533.1">
    <property type="nucleotide sequence ID" value="NZ_JBBUTG010000009.1"/>
</dbReference>
<keyword evidence="1" id="KW-0808">Transferase</keyword>
<dbReference type="InterPro" id="IPR050832">
    <property type="entry name" value="Bact_Acetyltransf"/>
</dbReference>
<feature type="domain" description="N-acetyltransferase" evidence="3">
    <location>
        <begin position="1"/>
        <end position="163"/>
    </location>
</feature>
<dbReference type="PROSITE" id="PS51186">
    <property type="entry name" value="GNAT"/>
    <property type="match status" value="1"/>
</dbReference>
<dbReference type="CDD" id="cd04301">
    <property type="entry name" value="NAT_SF"/>
    <property type="match status" value="1"/>
</dbReference>
<accession>A0ABU9BQT3</accession>
<dbReference type="Pfam" id="PF00583">
    <property type="entry name" value="Acetyltransf_1"/>
    <property type="match status" value="1"/>
</dbReference>
<keyword evidence="2" id="KW-0012">Acyltransferase</keyword>
<proteinExistence type="predicted"/>
<sequence>MKLSAASPARPVERWDVRATRHDEPDALAMQEQLSAVLLARYGSDGKAGFAGPLPAGSVFAVAYDSQGVAAGCGAVRPLPGHEGCGEVKRMHASQPGRGIGAAVLDFLESQARAMGYRELKLSTRWANEGAIGFYRSRGFTVCEPFGSYVTRPECACLAKPLA</sequence>
<reference evidence="4 5" key="1">
    <citation type="submission" date="2024-04" db="EMBL/GenBank/DDBJ databases">
        <title>Novel species of the genus Ideonella isolated from streams.</title>
        <authorList>
            <person name="Lu H."/>
        </authorList>
    </citation>
    <scope>NUCLEOTIDE SEQUENCE [LARGE SCALE GENOMIC DNA]</scope>
    <source>
        <strain evidence="4 5">DXS29W</strain>
    </source>
</reference>
<evidence type="ECO:0000259" key="3">
    <source>
        <dbReference type="PROSITE" id="PS51186"/>
    </source>
</evidence>
<dbReference type="SUPFAM" id="SSF55729">
    <property type="entry name" value="Acyl-CoA N-acyltransferases (Nat)"/>
    <property type="match status" value="1"/>
</dbReference>
<keyword evidence="5" id="KW-1185">Reference proteome</keyword>
<organism evidence="4 5">
    <name type="scientific">Ideonella lacteola</name>
    <dbReference type="NCBI Taxonomy" id="2984193"/>
    <lineage>
        <taxon>Bacteria</taxon>
        <taxon>Pseudomonadati</taxon>
        <taxon>Pseudomonadota</taxon>
        <taxon>Betaproteobacteria</taxon>
        <taxon>Burkholderiales</taxon>
        <taxon>Sphaerotilaceae</taxon>
        <taxon>Ideonella</taxon>
    </lineage>
</organism>
<comment type="caution">
    <text evidence="4">The sequence shown here is derived from an EMBL/GenBank/DDBJ whole genome shotgun (WGS) entry which is preliminary data.</text>
</comment>
<gene>
    <name evidence="4" type="ORF">AACH06_14930</name>
</gene>
<dbReference type="InterPro" id="IPR016181">
    <property type="entry name" value="Acyl_CoA_acyltransferase"/>
</dbReference>
<dbReference type="PANTHER" id="PTHR43877">
    <property type="entry name" value="AMINOALKYLPHOSPHONATE N-ACETYLTRANSFERASE-RELATED-RELATED"/>
    <property type="match status" value="1"/>
</dbReference>
<evidence type="ECO:0000256" key="1">
    <source>
        <dbReference type="ARBA" id="ARBA00022679"/>
    </source>
</evidence>
<dbReference type="Gene3D" id="3.40.630.30">
    <property type="match status" value="1"/>
</dbReference>
<evidence type="ECO:0000313" key="4">
    <source>
        <dbReference type="EMBL" id="MEK8032119.1"/>
    </source>
</evidence>
<name>A0ABU9BQT3_9BURK</name>
<dbReference type="InterPro" id="IPR000182">
    <property type="entry name" value="GNAT_dom"/>
</dbReference>
<evidence type="ECO:0000313" key="5">
    <source>
        <dbReference type="Proteomes" id="UP001371218"/>
    </source>
</evidence>
<dbReference type="PANTHER" id="PTHR43877:SF2">
    <property type="entry name" value="AMINOALKYLPHOSPHONATE N-ACETYLTRANSFERASE-RELATED"/>
    <property type="match status" value="1"/>
</dbReference>
<dbReference type="EMBL" id="JBBUTG010000009">
    <property type="protein sequence ID" value="MEK8032119.1"/>
    <property type="molecule type" value="Genomic_DNA"/>
</dbReference>
<evidence type="ECO:0000256" key="2">
    <source>
        <dbReference type="ARBA" id="ARBA00023315"/>
    </source>
</evidence>
<protein>
    <submittedName>
        <fullName evidence="4">GNAT family N-acetyltransferase</fullName>
    </submittedName>
</protein>